<protein>
    <recommendedName>
        <fullName evidence="1">DUF4817 domain-containing protein</fullName>
    </recommendedName>
</protein>
<sequence>MATPQQKAQCVIWLVQTESVITVQRNFRRQYDSEPPTAKTIRHWLKSFKETGSVLKAKSPGRPRTSEDVVEQIRVSCVRSPNKSFARRSLELGVPKGTVYDVVRKRLHLRAYKLQLLHEIKPTDKIKRCEFAIDFLHRIDDDGNFLKNILFSDEATFHVSGTVNRHNCRIWGAEHPHEVIQHQPDSPKVNVWCGLMEDRVIGPFIFVEGTINGDIYYKMLTEYVFPQMEDIEAEKGLVFFQQDGAPPHYSNHVRAALDTRFPGRWIGRAGPISWPPRSPDLTPMDFFFWGHVKNLVYGEKIQDINHLQERIIAAVGTVTPDMLVNTWRELEYRLDVCRATNGSHVEVY</sequence>
<dbReference type="Gene3D" id="3.30.420.10">
    <property type="entry name" value="Ribonuclease H-like superfamily/Ribonuclease H"/>
    <property type="match status" value="1"/>
</dbReference>
<dbReference type="GeneTree" id="ENSGT00510000050664"/>
<dbReference type="InterPro" id="IPR032135">
    <property type="entry name" value="DUF4817"/>
</dbReference>
<evidence type="ECO:0000259" key="1">
    <source>
        <dbReference type="Pfam" id="PF16087"/>
    </source>
</evidence>
<dbReference type="AlphaFoldDB" id="A0A803T110"/>
<reference evidence="2" key="2">
    <citation type="submission" date="2025-08" db="UniProtKB">
        <authorList>
            <consortium name="Ensembl"/>
        </authorList>
    </citation>
    <scope>IDENTIFICATION</scope>
</reference>
<dbReference type="InterPro" id="IPR036397">
    <property type="entry name" value="RNaseH_sf"/>
</dbReference>
<reference evidence="2" key="3">
    <citation type="submission" date="2025-09" db="UniProtKB">
        <authorList>
            <consortium name="Ensembl"/>
        </authorList>
    </citation>
    <scope>IDENTIFICATION</scope>
</reference>
<keyword evidence="3" id="KW-1185">Reference proteome</keyword>
<dbReference type="Pfam" id="PF16087">
    <property type="entry name" value="DUF4817"/>
    <property type="match status" value="1"/>
</dbReference>
<feature type="domain" description="DUF4817" evidence="1">
    <location>
        <begin position="5"/>
        <end position="54"/>
    </location>
</feature>
<dbReference type="PANTHER" id="PTHR47326">
    <property type="entry name" value="TRANSPOSABLE ELEMENT TC3 TRANSPOSASE-LIKE PROTEIN"/>
    <property type="match status" value="1"/>
</dbReference>
<name>A0A803T110_ANOCA</name>
<reference evidence="2 3" key="1">
    <citation type="submission" date="2009-12" db="EMBL/GenBank/DDBJ databases">
        <title>The Genome Sequence of Anolis carolinensis (Green Anole Lizard).</title>
        <authorList>
            <consortium name="The Genome Sequencing Platform"/>
            <person name="Di Palma F."/>
            <person name="Alfoldi J."/>
            <person name="Heiman D."/>
            <person name="Young S."/>
            <person name="Grabherr M."/>
            <person name="Johnson J."/>
            <person name="Lander E.S."/>
            <person name="Lindblad-Toh K."/>
        </authorList>
    </citation>
    <scope>NUCLEOTIDE SEQUENCE [LARGE SCALE GENOMIC DNA]</scope>
    <source>
        <strain evidence="2 3">JBL SC #1</strain>
    </source>
</reference>
<dbReference type="InParanoid" id="A0A803T110"/>
<proteinExistence type="predicted"/>
<dbReference type="PANTHER" id="PTHR47326:SF1">
    <property type="entry name" value="HTH PSQ-TYPE DOMAIN-CONTAINING PROTEIN"/>
    <property type="match status" value="1"/>
</dbReference>
<dbReference type="GO" id="GO:0003676">
    <property type="term" value="F:nucleic acid binding"/>
    <property type="evidence" value="ECO:0007669"/>
    <property type="project" value="InterPro"/>
</dbReference>
<dbReference type="Ensembl" id="ENSACAT00000051370.1">
    <property type="protein sequence ID" value="ENSACAP00000028900.1"/>
    <property type="gene ID" value="ENSACAG00000037629.1"/>
</dbReference>
<evidence type="ECO:0000313" key="3">
    <source>
        <dbReference type="Proteomes" id="UP000001646"/>
    </source>
</evidence>
<evidence type="ECO:0000313" key="2">
    <source>
        <dbReference type="Ensembl" id="ENSACAP00000028900.1"/>
    </source>
</evidence>
<dbReference type="Proteomes" id="UP000001646">
    <property type="component" value="Chromosome 5"/>
</dbReference>
<organism evidence="2 3">
    <name type="scientific">Anolis carolinensis</name>
    <name type="common">Green anole</name>
    <name type="synonym">American chameleon</name>
    <dbReference type="NCBI Taxonomy" id="28377"/>
    <lineage>
        <taxon>Eukaryota</taxon>
        <taxon>Metazoa</taxon>
        <taxon>Chordata</taxon>
        <taxon>Craniata</taxon>
        <taxon>Vertebrata</taxon>
        <taxon>Euteleostomi</taxon>
        <taxon>Lepidosauria</taxon>
        <taxon>Squamata</taxon>
        <taxon>Bifurcata</taxon>
        <taxon>Unidentata</taxon>
        <taxon>Episquamata</taxon>
        <taxon>Toxicofera</taxon>
        <taxon>Iguania</taxon>
        <taxon>Dactyloidae</taxon>
        <taxon>Anolis</taxon>
    </lineage>
</organism>
<accession>A0A803T110</accession>